<gene>
    <name evidence="3" type="ORF">DOTSEDRAFT_71275</name>
</gene>
<dbReference type="Pfam" id="PF11911">
    <property type="entry name" value="DUF3429"/>
    <property type="match status" value="1"/>
</dbReference>
<dbReference type="EMBL" id="KB446538">
    <property type="protein sequence ID" value="EME45509.1"/>
    <property type="molecule type" value="Genomic_DNA"/>
</dbReference>
<keyword evidence="2" id="KW-0472">Membrane</keyword>
<dbReference type="PANTHER" id="PTHR15887">
    <property type="entry name" value="TRANSMEMBRANE PROTEIN 69"/>
    <property type="match status" value="1"/>
</dbReference>
<feature type="compositionally biased region" description="Basic and acidic residues" evidence="1">
    <location>
        <begin position="308"/>
        <end position="318"/>
    </location>
</feature>
<reference evidence="3 4" key="2">
    <citation type="journal article" date="2012" name="PLoS Pathog.">
        <title>Diverse lifestyles and strategies of plant pathogenesis encoded in the genomes of eighteen Dothideomycetes fungi.</title>
        <authorList>
            <person name="Ohm R.A."/>
            <person name="Feau N."/>
            <person name="Henrissat B."/>
            <person name="Schoch C.L."/>
            <person name="Horwitz B.A."/>
            <person name="Barry K.W."/>
            <person name="Condon B.J."/>
            <person name="Copeland A.C."/>
            <person name="Dhillon B."/>
            <person name="Glaser F."/>
            <person name="Hesse C.N."/>
            <person name="Kosti I."/>
            <person name="LaButti K."/>
            <person name="Lindquist E.A."/>
            <person name="Lucas S."/>
            <person name="Salamov A.A."/>
            <person name="Bradshaw R.E."/>
            <person name="Ciuffetti L."/>
            <person name="Hamelin R.C."/>
            <person name="Kema G.H.J."/>
            <person name="Lawrence C."/>
            <person name="Scott J.A."/>
            <person name="Spatafora J.W."/>
            <person name="Turgeon B.G."/>
            <person name="de Wit P.J.G.M."/>
            <person name="Zhong S."/>
            <person name="Goodwin S.B."/>
            <person name="Grigoriev I.V."/>
        </authorList>
    </citation>
    <scope>NUCLEOTIDE SEQUENCE [LARGE SCALE GENOMIC DNA]</scope>
    <source>
        <strain evidence="4">NZE10 / CBS 128990</strain>
    </source>
</reference>
<dbReference type="OMA" id="AWPTLLM"/>
<dbReference type="STRING" id="675120.N1PSW8"/>
<evidence type="ECO:0008006" key="5">
    <source>
        <dbReference type="Google" id="ProtNLM"/>
    </source>
</evidence>
<keyword evidence="2" id="KW-1133">Transmembrane helix</keyword>
<evidence type="ECO:0000313" key="4">
    <source>
        <dbReference type="Proteomes" id="UP000016933"/>
    </source>
</evidence>
<keyword evidence="4" id="KW-1185">Reference proteome</keyword>
<dbReference type="InterPro" id="IPR021836">
    <property type="entry name" value="DUF3429"/>
</dbReference>
<feature type="transmembrane region" description="Helical" evidence="2">
    <location>
        <begin position="221"/>
        <end position="249"/>
    </location>
</feature>
<feature type="region of interest" description="Disordered" evidence="1">
    <location>
        <begin position="306"/>
        <end position="341"/>
    </location>
</feature>
<evidence type="ECO:0000256" key="1">
    <source>
        <dbReference type="SAM" id="MobiDB-lite"/>
    </source>
</evidence>
<accession>N1PSW8</accession>
<keyword evidence="2" id="KW-0812">Transmembrane</keyword>
<evidence type="ECO:0000313" key="3">
    <source>
        <dbReference type="EMBL" id="EME45509.1"/>
    </source>
</evidence>
<reference evidence="4" key="1">
    <citation type="journal article" date="2012" name="PLoS Genet.">
        <title>The genomes of the fungal plant pathogens Cladosporium fulvum and Dothistroma septosporum reveal adaptation to different hosts and lifestyles but also signatures of common ancestry.</title>
        <authorList>
            <person name="de Wit P.J.G.M."/>
            <person name="van der Burgt A."/>
            <person name="Oekmen B."/>
            <person name="Stergiopoulos I."/>
            <person name="Abd-Elsalam K.A."/>
            <person name="Aerts A.L."/>
            <person name="Bahkali A.H."/>
            <person name="Beenen H.G."/>
            <person name="Chettri P."/>
            <person name="Cox M.P."/>
            <person name="Datema E."/>
            <person name="de Vries R.P."/>
            <person name="Dhillon B."/>
            <person name="Ganley A.R."/>
            <person name="Griffiths S.A."/>
            <person name="Guo Y."/>
            <person name="Hamelin R.C."/>
            <person name="Henrissat B."/>
            <person name="Kabir M.S."/>
            <person name="Jashni M.K."/>
            <person name="Kema G."/>
            <person name="Klaubauf S."/>
            <person name="Lapidus A."/>
            <person name="Levasseur A."/>
            <person name="Lindquist E."/>
            <person name="Mehrabi R."/>
            <person name="Ohm R.A."/>
            <person name="Owen T.J."/>
            <person name="Salamov A."/>
            <person name="Schwelm A."/>
            <person name="Schijlen E."/>
            <person name="Sun H."/>
            <person name="van den Burg H.A."/>
            <person name="van Ham R.C.H.J."/>
            <person name="Zhang S."/>
            <person name="Goodwin S.B."/>
            <person name="Grigoriev I.V."/>
            <person name="Collemare J."/>
            <person name="Bradshaw R.E."/>
        </authorList>
    </citation>
    <scope>NUCLEOTIDE SEQUENCE [LARGE SCALE GENOMIC DNA]</scope>
    <source>
        <strain evidence="4">NZE10 / CBS 128990</strain>
    </source>
</reference>
<dbReference type="eggNOG" id="ENOG502RY8Z">
    <property type="taxonomic scope" value="Eukaryota"/>
</dbReference>
<sequence length="341" mass="37549">MFRNGATRSLLRSLNTQATLRTSSPAFRPQLKSQLCTAAKRPQNFAMKKPLALQLMRAKYATAPMDTIDKKVEEKIGAKKLPSDPETVSLTSSTHPVNSEIGVQEAEKDTDMMAGVKADMQTIRDTFSLEDVPRQAYYIGLAGVLPYVATSVSTIYCAWEINHAAAHGAGFAMSGKTAELLLHILEPLQVGYGAAIISFLGAIHWGLEFAQYGGAQGYPRYSIGVFATALAWPTIMLPVEYALISQFLIFNFLYYNDSRASKTGWAPAWYGVYRFVLTFIVGASIVASLIGRGQIAGQIGHSSGPAQRVKELREHQAQEAENEEEQRRKFLAEKDEEEAEE</sequence>
<evidence type="ECO:0000256" key="2">
    <source>
        <dbReference type="SAM" id="Phobius"/>
    </source>
</evidence>
<protein>
    <recommendedName>
        <fullName evidence="5">MNN4-regulates the mannosylphosphorylation</fullName>
    </recommendedName>
</protein>
<proteinExistence type="predicted"/>
<dbReference type="AlphaFoldDB" id="N1PSW8"/>
<feature type="transmembrane region" description="Helical" evidence="2">
    <location>
        <begin position="269"/>
        <end position="290"/>
    </location>
</feature>
<organism evidence="3 4">
    <name type="scientific">Dothistroma septosporum (strain NZE10 / CBS 128990)</name>
    <name type="common">Red band needle blight fungus</name>
    <name type="synonym">Mycosphaerella pini</name>
    <dbReference type="NCBI Taxonomy" id="675120"/>
    <lineage>
        <taxon>Eukaryota</taxon>
        <taxon>Fungi</taxon>
        <taxon>Dikarya</taxon>
        <taxon>Ascomycota</taxon>
        <taxon>Pezizomycotina</taxon>
        <taxon>Dothideomycetes</taxon>
        <taxon>Dothideomycetidae</taxon>
        <taxon>Mycosphaerellales</taxon>
        <taxon>Mycosphaerellaceae</taxon>
        <taxon>Dothistroma</taxon>
    </lineage>
</organism>
<name>N1PSW8_DOTSN</name>
<dbReference type="Proteomes" id="UP000016933">
    <property type="component" value="Unassembled WGS sequence"/>
</dbReference>
<dbReference type="HOGENOM" id="CLU_045137_0_0_1"/>
<dbReference type="PANTHER" id="PTHR15887:SF1">
    <property type="entry name" value="TRANSMEMBRANE PROTEIN 69"/>
    <property type="match status" value="1"/>
</dbReference>
<feature type="transmembrane region" description="Helical" evidence="2">
    <location>
        <begin position="190"/>
        <end position="209"/>
    </location>
</feature>
<dbReference type="OrthoDB" id="194289at2759"/>